<protein>
    <submittedName>
        <fullName evidence="1">Uncharacterized protein</fullName>
    </submittedName>
</protein>
<organism evidence="1 2">
    <name type="scientific">Cyphellophora europaea (strain CBS 101466)</name>
    <name type="common">Phialophora europaea</name>
    <dbReference type="NCBI Taxonomy" id="1220924"/>
    <lineage>
        <taxon>Eukaryota</taxon>
        <taxon>Fungi</taxon>
        <taxon>Dikarya</taxon>
        <taxon>Ascomycota</taxon>
        <taxon>Pezizomycotina</taxon>
        <taxon>Eurotiomycetes</taxon>
        <taxon>Chaetothyriomycetidae</taxon>
        <taxon>Chaetothyriales</taxon>
        <taxon>Cyphellophoraceae</taxon>
        <taxon>Cyphellophora</taxon>
    </lineage>
</organism>
<proteinExistence type="predicted"/>
<dbReference type="GeneID" id="19977670"/>
<name>W2S7H6_CYPE1</name>
<dbReference type="Gene3D" id="3.40.50.720">
    <property type="entry name" value="NAD(P)-binding Rossmann-like Domain"/>
    <property type="match status" value="1"/>
</dbReference>
<evidence type="ECO:0000313" key="2">
    <source>
        <dbReference type="Proteomes" id="UP000030752"/>
    </source>
</evidence>
<dbReference type="EMBL" id="KB822714">
    <property type="protein sequence ID" value="ETN44661.1"/>
    <property type="molecule type" value="Genomic_DNA"/>
</dbReference>
<dbReference type="AlphaFoldDB" id="W2S7H6"/>
<accession>W2S7H6</accession>
<reference evidence="1 2" key="1">
    <citation type="submission" date="2013-03" db="EMBL/GenBank/DDBJ databases">
        <title>The Genome Sequence of Phialophora europaea CBS 101466.</title>
        <authorList>
            <consortium name="The Broad Institute Genomics Platform"/>
            <person name="Cuomo C."/>
            <person name="de Hoog S."/>
            <person name="Gorbushina A."/>
            <person name="Walker B."/>
            <person name="Young S.K."/>
            <person name="Zeng Q."/>
            <person name="Gargeya S."/>
            <person name="Fitzgerald M."/>
            <person name="Haas B."/>
            <person name="Abouelleil A."/>
            <person name="Allen A.W."/>
            <person name="Alvarado L."/>
            <person name="Arachchi H.M."/>
            <person name="Berlin A.M."/>
            <person name="Chapman S.B."/>
            <person name="Gainer-Dewar J."/>
            <person name="Goldberg J."/>
            <person name="Griggs A."/>
            <person name="Gujja S."/>
            <person name="Hansen M."/>
            <person name="Howarth C."/>
            <person name="Imamovic A."/>
            <person name="Ireland A."/>
            <person name="Larimer J."/>
            <person name="McCowan C."/>
            <person name="Murphy C."/>
            <person name="Pearson M."/>
            <person name="Poon T.W."/>
            <person name="Priest M."/>
            <person name="Roberts A."/>
            <person name="Saif S."/>
            <person name="Shea T."/>
            <person name="Sisk P."/>
            <person name="Sykes S."/>
            <person name="Wortman J."/>
            <person name="Nusbaum C."/>
            <person name="Birren B."/>
        </authorList>
    </citation>
    <scope>NUCLEOTIDE SEQUENCE [LARGE SCALE GENOMIC DNA]</scope>
    <source>
        <strain evidence="1 2">CBS 101466</strain>
    </source>
</reference>
<evidence type="ECO:0000313" key="1">
    <source>
        <dbReference type="EMBL" id="ETN44661.1"/>
    </source>
</evidence>
<gene>
    <name evidence="1" type="ORF">HMPREF1541_10331</name>
</gene>
<dbReference type="SUPFAM" id="SSF51735">
    <property type="entry name" value="NAD(P)-binding Rossmann-fold domains"/>
    <property type="match status" value="1"/>
</dbReference>
<dbReference type="HOGENOM" id="CLU_2209916_0_0_1"/>
<dbReference type="VEuPathDB" id="FungiDB:HMPREF1541_10331"/>
<dbReference type="Proteomes" id="UP000030752">
    <property type="component" value="Unassembled WGS sequence"/>
</dbReference>
<dbReference type="InParanoid" id="W2S7H6"/>
<dbReference type="InterPro" id="IPR036291">
    <property type="entry name" value="NAD(P)-bd_dom_sf"/>
</dbReference>
<dbReference type="RefSeq" id="XP_008713224.1">
    <property type="nucleotide sequence ID" value="XM_008715002.1"/>
</dbReference>
<sequence>MDPGHQPHRDVLRASCSSSDHAQARANSICHRWAAAITRLDRQLLLRPRPGRNHAIDSRHYKQARRARFIRTAWNDYAKDGIHINAICPGYTVTRMTTRHPLVRRAM</sequence>
<keyword evidence="2" id="KW-1185">Reference proteome</keyword>